<name>A0A445MYW3_9BACT</name>
<dbReference type="AlphaFoldDB" id="A0A445MYW3"/>
<dbReference type="PANTHER" id="PTHR30570">
    <property type="entry name" value="PERIPLASMIC PHOSPHATE BINDING COMPONENT OF PHOSPHATE ABC TRANSPORTER"/>
    <property type="match status" value="1"/>
</dbReference>
<dbReference type="SUPFAM" id="SSF53850">
    <property type="entry name" value="Periplasmic binding protein-like II"/>
    <property type="match status" value="1"/>
</dbReference>
<dbReference type="EMBL" id="OJIN01000169">
    <property type="protein sequence ID" value="SPD74619.1"/>
    <property type="molecule type" value="Genomic_DNA"/>
</dbReference>
<reference evidence="3" key="1">
    <citation type="submission" date="2018-01" db="EMBL/GenBank/DDBJ databases">
        <authorList>
            <person name="Regsiter A."/>
            <person name="William W."/>
        </authorList>
    </citation>
    <scope>NUCLEOTIDE SEQUENCE</scope>
    <source>
        <strain evidence="3">TRIP AH-1</strain>
    </source>
</reference>
<dbReference type="PANTHER" id="PTHR30570:SF1">
    <property type="entry name" value="PHOSPHATE-BINDING PROTEIN PSTS"/>
    <property type="match status" value="1"/>
</dbReference>
<evidence type="ECO:0000259" key="2">
    <source>
        <dbReference type="Pfam" id="PF12849"/>
    </source>
</evidence>
<organism evidence="3">
    <name type="scientific">uncultured Desulfobacterium sp</name>
    <dbReference type="NCBI Taxonomy" id="201089"/>
    <lineage>
        <taxon>Bacteria</taxon>
        <taxon>Pseudomonadati</taxon>
        <taxon>Thermodesulfobacteriota</taxon>
        <taxon>Desulfobacteria</taxon>
        <taxon>Desulfobacterales</taxon>
        <taxon>Desulfobacteriaceae</taxon>
        <taxon>Desulfobacterium</taxon>
        <taxon>environmental samples</taxon>
    </lineage>
</organism>
<feature type="domain" description="PBP" evidence="2">
    <location>
        <begin position="27"/>
        <end position="250"/>
    </location>
</feature>
<sequence>MKRFITLIFQLVFLGLPIFLPFPGAYAQETVRYSCSAQIFEAFGMERITEFTKDTGIKVDLYISSSSAAVYRLMNDFSDIAGAAEPLHFRYREFGYSETPFCRDSLAVIISARCPVESLAIEQLRDIFGGSITNWKEVGGPDEPIIVIVPGEDTAAYKNFRSIAMEGREIIHSLMSARSTMVINAVKNIPWSISFIAHAAVKDQENLKFMKIGGLLPTDKDYHYFQTFYYVTKGSPTGPTKKFIDFTISEKGQAIIRAKGMIPVINRPEEGIRN</sequence>
<dbReference type="InterPro" id="IPR050811">
    <property type="entry name" value="Phosphate_ABC_transporter"/>
</dbReference>
<dbReference type="Gene3D" id="3.40.190.10">
    <property type="entry name" value="Periplasmic binding protein-like II"/>
    <property type="match status" value="2"/>
</dbReference>
<dbReference type="Pfam" id="PF12849">
    <property type="entry name" value="PBP_like_2"/>
    <property type="match status" value="1"/>
</dbReference>
<protein>
    <submittedName>
        <fullName evidence="3">ABC-type phosphate transport system periplasmic component PstS</fullName>
    </submittedName>
</protein>
<evidence type="ECO:0000313" key="3">
    <source>
        <dbReference type="EMBL" id="SPD74619.1"/>
    </source>
</evidence>
<proteinExistence type="predicted"/>
<dbReference type="InterPro" id="IPR024370">
    <property type="entry name" value="PBP_domain"/>
</dbReference>
<keyword evidence="1" id="KW-0732">Signal</keyword>
<accession>A0A445MYW3</accession>
<evidence type="ECO:0000256" key="1">
    <source>
        <dbReference type="ARBA" id="ARBA00022729"/>
    </source>
</evidence>
<gene>
    <name evidence="3" type="primary">pstS</name>
    <name evidence="3" type="ORF">PITCH_A290003</name>
</gene>